<dbReference type="PANTHER" id="PTHR11439">
    <property type="entry name" value="GAG-POL-RELATED RETROTRANSPOSON"/>
    <property type="match status" value="1"/>
</dbReference>
<protein>
    <recommendedName>
        <fullName evidence="4">Reverse transcriptase Ty1/copia-type domain-containing protein</fullName>
    </recommendedName>
</protein>
<gene>
    <name evidence="2" type="ORF">SLEP1_g837</name>
</gene>
<sequence length="635" mass="70651">MATKPTYALWAWKDQLLRHALITLVSKNITPYIVAASTAQHAWETLANLYANRSHARVITLKERLQNMRYDGRSVSEYLHTLKVMADELGPIDRPLFDDDLTVYILNGLDTKLESTPFTAHFVAAPLPPRAAATPFSSSLTFAGLLPTPHNGHFAHNCSFYRVQQHTLHANFASSPNIAFEDWLLNSGATHHVTTDFANLTLHFEYLGPDELQVGDGTCLKITHDQSIGVTMLCCSNIRGVYQVPSKTKPVALVGEHVSLANWHTHLASSIDIVCHRPVVDRSMLPPCATVPHHDVVHLSTKPAIPHSSASPSAPTSAPRSLAQSPYPTSTSIVMSTPAELDSSTPLSFNQATPHDLPPPSPSPPWCTHPMVTCSQNNIFKPKSLHHATMASTLPSLEPTCVSQALKDFHWRQAMPEEFNALIRQGTWEPIPYHPNQHVLGYKWIFRIKRGKYGSIERYKAHLVAKGFHQRADWARDCDTCLSTTGYIVFLGGNPLSWRVAKQHAVARSSTEVEYRALAASSFELFWVSHLLDELSIPITDPPALYCDNVSATYLSGNPVLHSRMKHITVDLHFVCDLVDKKVLRVSHIASIDQLADWFTKPFHSTRFICLLDKIGVADVTSILQRRVKETKSVS</sequence>
<keyword evidence="3" id="KW-1185">Reference proteome</keyword>
<dbReference type="CDD" id="cd09272">
    <property type="entry name" value="RNase_HI_RT_Ty1"/>
    <property type="match status" value="1"/>
</dbReference>
<evidence type="ECO:0000313" key="2">
    <source>
        <dbReference type="EMBL" id="GKU86297.1"/>
    </source>
</evidence>
<evidence type="ECO:0000256" key="1">
    <source>
        <dbReference type="SAM" id="MobiDB-lite"/>
    </source>
</evidence>
<proteinExistence type="predicted"/>
<dbReference type="Proteomes" id="UP001054252">
    <property type="component" value="Unassembled WGS sequence"/>
</dbReference>
<feature type="compositionally biased region" description="Polar residues" evidence="1">
    <location>
        <begin position="342"/>
        <end position="353"/>
    </location>
</feature>
<name>A0AAV5HKK9_9ROSI</name>
<evidence type="ECO:0008006" key="4">
    <source>
        <dbReference type="Google" id="ProtNLM"/>
    </source>
</evidence>
<dbReference type="PANTHER" id="PTHR11439:SF474">
    <property type="entry name" value="SWIM-TYPE DOMAIN-CONTAINING PROTEIN"/>
    <property type="match status" value="1"/>
</dbReference>
<feature type="compositionally biased region" description="Low complexity" evidence="1">
    <location>
        <begin position="303"/>
        <end position="323"/>
    </location>
</feature>
<dbReference type="AlphaFoldDB" id="A0AAV5HKK9"/>
<evidence type="ECO:0000313" key="3">
    <source>
        <dbReference type="Proteomes" id="UP001054252"/>
    </source>
</evidence>
<feature type="compositionally biased region" description="Polar residues" evidence="1">
    <location>
        <begin position="324"/>
        <end position="335"/>
    </location>
</feature>
<organism evidence="2 3">
    <name type="scientific">Rubroshorea leprosula</name>
    <dbReference type="NCBI Taxonomy" id="152421"/>
    <lineage>
        <taxon>Eukaryota</taxon>
        <taxon>Viridiplantae</taxon>
        <taxon>Streptophyta</taxon>
        <taxon>Embryophyta</taxon>
        <taxon>Tracheophyta</taxon>
        <taxon>Spermatophyta</taxon>
        <taxon>Magnoliopsida</taxon>
        <taxon>eudicotyledons</taxon>
        <taxon>Gunneridae</taxon>
        <taxon>Pentapetalae</taxon>
        <taxon>rosids</taxon>
        <taxon>malvids</taxon>
        <taxon>Malvales</taxon>
        <taxon>Dipterocarpaceae</taxon>
        <taxon>Rubroshorea</taxon>
    </lineage>
</organism>
<accession>A0AAV5HKK9</accession>
<dbReference type="Pfam" id="PF14223">
    <property type="entry name" value="Retrotran_gag_2"/>
    <property type="match status" value="1"/>
</dbReference>
<feature type="region of interest" description="Disordered" evidence="1">
    <location>
        <begin position="303"/>
        <end position="364"/>
    </location>
</feature>
<dbReference type="EMBL" id="BPVZ01000001">
    <property type="protein sequence ID" value="GKU86297.1"/>
    <property type="molecule type" value="Genomic_DNA"/>
</dbReference>
<comment type="caution">
    <text evidence="2">The sequence shown here is derived from an EMBL/GenBank/DDBJ whole genome shotgun (WGS) entry which is preliminary data.</text>
</comment>
<reference evidence="2 3" key="1">
    <citation type="journal article" date="2021" name="Commun. Biol.">
        <title>The genome of Shorea leprosula (Dipterocarpaceae) highlights the ecological relevance of drought in aseasonal tropical rainforests.</title>
        <authorList>
            <person name="Ng K.K.S."/>
            <person name="Kobayashi M.J."/>
            <person name="Fawcett J.A."/>
            <person name="Hatakeyama M."/>
            <person name="Paape T."/>
            <person name="Ng C.H."/>
            <person name="Ang C.C."/>
            <person name="Tnah L.H."/>
            <person name="Lee C.T."/>
            <person name="Nishiyama T."/>
            <person name="Sese J."/>
            <person name="O'Brien M.J."/>
            <person name="Copetti D."/>
            <person name="Mohd Noor M.I."/>
            <person name="Ong R.C."/>
            <person name="Putra M."/>
            <person name="Sireger I.Z."/>
            <person name="Indrioko S."/>
            <person name="Kosugi Y."/>
            <person name="Izuno A."/>
            <person name="Isagi Y."/>
            <person name="Lee S.L."/>
            <person name="Shimizu K.K."/>
        </authorList>
    </citation>
    <scope>NUCLEOTIDE SEQUENCE [LARGE SCALE GENOMIC DNA]</scope>
    <source>
        <strain evidence="2">214</strain>
    </source>
</reference>